<dbReference type="AlphaFoldDB" id="S4PJC9"/>
<feature type="compositionally biased region" description="Polar residues" evidence="1">
    <location>
        <begin position="181"/>
        <end position="193"/>
    </location>
</feature>
<accession>S4PJC9</accession>
<sequence>NTNVANNKRASKRSLEQNSKWDVTLAVSTCNDDDKSATYTDEEIFNDPQGTKKLKEQQINKAQIGTEFNSDDLQKKKNGVTLKCKEVAQKLPDTFNSMNYNAELREKQCQDKRTVMNCVKSFWDTDFESDMDDRISYTSKRTFENDKIPRDFIQGNDVIVTKMKPRGTLLSVRNSRNLSINQSAKSNVSQNPKVKSHKDNLNENKE</sequence>
<dbReference type="EMBL" id="GAIX01005020">
    <property type="protein sequence ID" value="JAA87540.1"/>
    <property type="molecule type" value="Transcribed_RNA"/>
</dbReference>
<dbReference type="GO" id="GO:0032259">
    <property type="term" value="P:methylation"/>
    <property type="evidence" value="ECO:0007669"/>
    <property type="project" value="UniProtKB-KW"/>
</dbReference>
<reference evidence="2" key="1">
    <citation type="journal article" date="2013" name="BMC Genomics">
        <title>Unscrambling butterfly oogenesis.</title>
        <authorList>
            <person name="Carter J.M."/>
            <person name="Baker S.C."/>
            <person name="Pink R."/>
            <person name="Carter D.R."/>
            <person name="Collins A."/>
            <person name="Tomlin J."/>
            <person name="Gibbs M."/>
            <person name="Breuker C.J."/>
        </authorList>
    </citation>
    <scope>NUCLEOTIDE SEQUENCE</scope>
    <source>
        <tissue evidence="2">Ovary</tissue>
    </source>
</reference>
<dbReference type="GO" id="GO:0008168">
    <property type="term" value="F:methyltransferase activity"/>
    <property type="evidence" value="ECO:0007669"/>
    <property type="project" value="UniProtKB-KW"/>
</dbReference>
<evidence type="ECO:0000313" key="2">
    <source>
        <dbReference type="EMBL" id="JAA87540.1"/>
    </source>
</evidence>
<feature type="compositionally biased region" description="Basic and acidic residues" evidence="1">
    <location>
        <begin position="197"/>
        <end position="206"/>
    </location>
</feature>
<keyword evidence="2" id="KW-0808">Transferase</keyword>
<reference evidence="2" key="2">
    <citation type="submission" date="2013-05" db="EMBL/GenBank/DDBJ databases">
        <authorList>
            <person name="Carter J.-M."/>
            <person name="Baker S.C."/>
            <person name="Pink R."/>
            <person name="Carter D.R.F."/>
            <person name="Collins A."/>
            <person name="Tomlin J."/>
            <person name="Gibbs M."/>
            <person name="Breuker C.J."/>
        </authorList>
    </citation>
    <scope>NUCLEOTIDE SEQUENCE</scope>
    <source>
        <tissue evidence="2">Ovary</tissue>
    </source>
</reference>
<protein>
    <submittedName>
        <fullName evidence="2">Putative histone-lysine N-methyltransferase</fullName>
    </submittedName>
</protein>
<name>S4PJC9_9NEOP</name>
<evidence type="ECO:0000256" key="1">
    <source>
        <dbReference type="SAM" id="MobiDB-lite"/>
    </source>
</evidence>
<proteinExistence type="predicted"/>
<feature type="non-terminal residue" evidence="2">
    <location>
        <position position="206"/>
    </location>
</feature>
<feature type="region of interest" description="Disordered" evidence="1">
    <location>
        <begin position="181"/>
        <end position="206"/>
    </location>
</feature>
<feature type="non-terminal residue" evidence="2">
    <location>
        <position position="1"/>
    </location>
</feature>
<organism evidence="2">
    <name type="scientific">Pararge aegeria</name>
    <name type="common">speckled wood butterfly</name>
    <dbReference type="NCBI Taxonomy" id="116150"/>
    <lineage>
        <taxon>Eukaryota</taxon>
        <taxon>Metazoa</taxon>
        <taxon>Ecdysozoa</taxon>
        <taxon>Arthropoda</taxon>
        <taxon>Hexapoda</taxon>
        <taxon>Insecta</taxon>
        <taxon>Pterygota</taxon>
        <taxon>Neoptera</taxon>
        <taxon>Endopterygota</taxon>
        <taxon>Lepidoptera</taxon>
        <taxon>Glossata</taxon>
        <taxon>Ditrysia</taxon>
        <taxon>Papilionoidea</taxon>
        <taxon>Nymphalidae</taxon>
        <taxon>Satyrinae</taxon>
        <taxon>Satyrini</taxon>
        <taxon>Parargina</taxon>
        <taxon>Pararge</taxon>
    </lineage>
</organism>
<keyword evidence="2" id="KW-0489">Methyltransferase</keyword>